<evidence type="ECO:0000313" key="3">
    <source>
        <dbReference type="EMBL" id="OOM59024.1"/>
    </source>
</evidence>
<evidence type="ECO:0000313" key="4">
    <source>
        <dbReference type="Proteomes" id="UP000190973"/>
    </source>
</evidence>
<dbReference type="PROSITE" id="PS51257">
    <property type="entry name" value="PROKAR_LIPOPROTEIN"/>
    <property type="match status" value="1"/>
</dbReference>
<dbReference type="EMBL" id="LZZI01000084">
    <property type="protein sequence ID" value="OOM59024.1"/>
    <property type="molecule type" value="Genomic_DNA"/>
</dbReference>
<dbReference type="Gene3D" id="2.60.40.1240">
    <property type="match status" value="1"/>
</dbReference>
<dbReference type="RefSeq" id="WP_077840058.1">
    <property type="nucleotide sequence ID" value="NZ_JABTAE010000001.1"/>
</dbReference>
<comment type="caution">
    <text evidence="3">The sequence shown here is derived from an EMBL/GenBank/DDBJ whole genome shotgun (WGS) entry which is preliminary data.</text>
</comment>
<keyword evidence="1" id="KW-0732">Signal</keyword>
<proteinExistence type="predicted"/>
<dbReference type="Proteomes" id="UP000190973">
    <property type="component" value="Unassembled WGS sequence"/>
</dbReference>
<evidence type="ECO:0000259" key="2">
    <source>
        <dbReference type="Pfam" id="PF11611"/>
    </source>
</evidence>
<reference evidence="3 4" key="1">
    <citation type="submission" date="2016-05" db="EMBL/GenBank/DDBJ databases">
        <title>Microbial solvent formation.</title>
        <authorList>
            <person name="Poehlein A."/>
            <person name="Montoya Solano J.D."/>
            <person name="Flitsch S."/>
            <person name="Krabben P."/>
            <person name="Duerre P."/>
            <person name="Daniel R."/>
        </authorList>
    </citation>
    <scope>NUCLEOTIDE SEQUENCE [LARGE SCALE GENOMIC DNA]</scope>
    <source>
        <strain evidence="3 4">DSM 53</strain>
    </source>
</reference>
<dbReference type="Pfam" id="PF11611">
    <property type="entry name" value="DUF4352"/>
    <property type="match status" value="1"/>
</dbReference>
<dbReference type="InterPro" id="IPR029050">
    <property type="entry name" value="Immunoprotect_excell_Ig-like"/>
</dbReference>
<sequence>MIKLKHPKGNISKKILSSLICIIILVIAGCSETDKYSKNLAMKNLKSMNDTDLQNNMKKGDYDNSGVALACVVQLSPNDNSIAIADIKITNANKLNSIYTAYTSLSLIDDNGNVYPPDNQTFALDNRLPDKDIKNGESIHGLVLFKIPQGKNKFVMKYDYANNKSYCKPILVSKSEQNSASSQNPNANSKNNTINQNDYINASDVKYSVIKDKSILQVDMKINIGNSFVGTLYGQNFIIKQDNGNGIKSYSALFYDNPDSKKAAVVQSDQIDPTPGDTYYATMFFKINPNNSYNFSLSYSYGGGLIPLGNFSNSK</sequence>
<dbReference type="InterPro" id="IPR029051">
    <property type="entry name" value="DUF4352"/>
</dbReference>
<evidence type="ECO:0000256" key="1">
    <source>
        <dbReference type="ARBA" id="ARBA00022729"/>
    </source>
</evidence>
<protein>
    <submittedName>
        <fullName evidence="3">Telomeric repeat-binding factor 2</fullName>
    </submittedName>
</protein>
<dbReference type="AlphaFoldDB" id="A0A1S8S0P6"/>
<accession>A0A1S8S0P6</accession>
<organism evidence="3 4">
    <name type="scientific">Clostridium beijerinckii</name>
    <name type="common">Clostridium MP</name>
    <dbReference type="NCBI Taxonomy" id="1520"/>
    <lineage>
        <taxon>Bacteria</taxon>
        <taxon>Bacillati</taxon>
        <taxon>Bacillota</taxon>
        <taxon>Clostridia</taxon>
        <taxon>Eubacteriales</taxon>
        <taxon>Clostridiaceae</taxon>
        <taxon>Clostridium</taxon>
    </lineage>
</organism>
<gene>
    <name evidence="3" type="ORF">CLBCK_36990</name>
</gene>
<feature type="domain" description="DUF4352" evidence="2">
    <location>
        <begin position="61"/>
        <end position="159"/>
    </location>
</feature>
<name>A0A1S8S0P6_CLOBE</name>